<keyword evidence="8" id="KW-0175">Coiled coil</keyword>
<keyword evidence="5" id="KW-0833">Ubl conjugation pathway</keyword>
<evidence type="ECO:0000256" key="4">
    <source>
        <dbReference type="ARBA" id="ARBA00022670"/>
    </source>
</evidence>
<keyword evidence="11" id="KW-1185">Reference proteome</keyword>
<comment type="caution">
    <text evidence="10">The sequence shown here is derived from an EMBL/GenBank/DDBJ whole genome shotgun (WGS) entry which is preliminary data.</text>
</comment>
<evidence type="ECO:0000313" key="11">
    <source>
        <dbReference type="Proteomes" id="UP000750711"/>
    </source>
</evidence>
<evidence type="ECO:0000256" key="5">
    <source>
        <dbReference type="ARBA" id="ARBA00022786"/>
    </source>
</evidence>
<dbReference type="GO" id="GO:0016579">
    <property type="term" value="P:protein deubiquitination"/>
    <property type="evidence" value="ECO:0007669"/>
    <property type="project" value="InterPro"/>
</dbReference>
<feature type="domain" description="USP" evidence="9">
    <location>
        <begin position="1"/>
        <end position="265"/>
    </location>
</feature>
<dbReference type="PROSITE" id="PS50235">
    <property type="entry name" value="USP_3"/>
    <property type="match status" value="1"/>
</dbReference>
<dbReference type="InterPro" id="IPR050164">
    <property type="entry name" value="Peptidase_C19"/>
</dbReference>
<dbReference type="PANTHER" id="PTHR24006">
    <property type="entry name" value="UBIQUITIN CARBOXYL-TERMINAL HYDROLASE"/>
    <property type="match status" value="1"/>
</dbReference>
<dbReference type="InterPro" id="IPR028889">
    <property type="entry name" value="USP"/>
</dbReference>
<dbReference type="GO" id="GO:0004843">
    <property type="term" value="F:cysteine-type deubiquitinase activity"/>
    <property type="evidence" value="ECO:0007669"/>
    <property type="project" value="UniProtKB-EC"/>
</dbReference>
<dbReference type="InterPro" id="IPR018200">
    <property type="entry name" value="USP_CS"/>
</dbReference>
<dbReference type="EC" id="3.4.19.12" evidence="3"/>
<dbReference type="PANTHER" id="PTHR24006:SF888">
    <property type="entry name" value="UBIQUITIN CARBOXYL-TERMINAL HYDROLASE 30"/>
    <property type="match status" value="1"/>
</dbReference>
<feature type="coiled-coil region" evidence="8">
    <location>
        <begin position="33"/>
        <end position="60"/>
    </location>
</feature>
<evidence type="ECO:0000256" key="6">
    <source>
        <dbReference type="ARBA" id="ARBA00022801"/>
    </source>
</evidence>
<accession>A0A9P8LES3</accession>
<evidence type="ECO:0000256" key="8">
    <source>
        <dbReference type="SAM" id="Coils"/>
    </source>
</evidence>
<sequence length="265" mass="29603">MVYEPEDRDAVQHVSPMHFTQAYAAIYGGDYDGEASQDAHETLNQTLNRLKDEERALGNTSTMVESVFQGIVFNHFTCKRCGHKSNMTDDFMELGVTMPGLPSGSAKSRGGHVTLAQCFDTFREQEEFPDRKCRDCSAIGGVSKVSSLGHVPSHLAVQIRRWQQVVGRRGRVTFQKIDTKVNFPVQEVFDLSPWVSDAAAASAGDLNYELYGVVEHHGSGLNDGHYIAYVKRDDGWWEMDDESTTRVKPGSVGRANPYLLFYRKG</sequence>
<evidence type="ECO:0000256" key="7">
    <source>
        <dbReference type="ARBA" id="ARBA00022807"/>
    </source>
</evidence>
<dbReference type="InterPro" id="IPR001394">
    <property type="entry name" value="Peptidase_C19_UCH"/>
</dbReference>
<name>A0A9P8LES3_9PEZI</name>
<evidence type="ECO:0000256" key="1">
    <source>
        <dbReference type="ARBA" id="ARBA00000707"/>
    </source>
</evidence>
<dbReference type="Proteomes" id="UP000750711">
    <property type="component" value="Unassembled WGS sequence"/>
</dbReference>
<keyword evidence="6" id="KW-0378">Hydrolase</keyword>
<dbReference type="SUPFAM" id="SSF54001">
    <property type="entry name" value="Cysteine proteinases"/>
    <property type="match status" value="1"/>
</dbReference>
<dbReference type="PROSITE" id="PS00973">
    <property type="entry name" value="USP_2"/>
    <property type="match status" value="1"/>
</dbReference>
<dbReference type="Gene3D" id="3.90.70.10">
    <property type="entry name" value="Cysteine proteinases"/>
    <property type="match status" value="1"/>
</dbReference>
<gene>
    <name evidence="10" type="ORF">GP486_002162</name>
</gene>
<evidence type="ECO:0000256" key="2">
    <source>
        <dbReference type="ARBA" id="ARBA00009085"/>
    </source>
</evidence>
<organism evidence="10 11">
    <name type="scientific">Trichoglossum hirsutum</name>
    <dbReference type="NCBI Taxonomy" id="265104"/>
    <lineage>
        <taxon>Eukaryota</taxon>
        <taxon>Fungi</taxon>
        <taxon>Dikarya</taxon>
        <taxon>Ascomycota</taxon>
        <taxon>Pezizomycotina</taxon>
        <taxon>Geoglossomycetes</taxon>
        <taxon>Geoglossales</taxon>
        <taxon>Geoglossaceae</taxon>
        <taxon>Trichoglossum</taxon>
    </lineage>
</organism>
<evidence type="ECO:0000313" key="10">
    <source>
        <dbReference type="EMBL" id="KAH0563266.1"/>
    </source>
</evidence>
<protein>
    <recommendedName>
        <fullName evidence="3">ubiquitinyl hydrolase 1</fullName>
        <ecNumber evidence="3">3.4.19.12</ecNumber>
    </recommendedName>
</protein>
<keyword evidence="7" id="KW-0788">Thiol protease</keyword>
<evidence type="ECO:0000259" key="9">
    <source>
        <dbReference type="PROSITE" id="PS50235"/>
    </source>
</evidence>
<dbReference type="AlphaFoldDB" id="A0A9P8LES3"/>
<comment type="catalytic activity">
    <reaction evidence="1">
        <text>Thiol-dependent hydrolysis of ester, thioester, amide, peptide and isopeptide bonds formed by the C-terminal Gly of ubiquitin (a 76-residue protein attached to proteins as an intracellular targeting signal).</text>
        <dbReference type="EC" id="3.4.19.12"/>
    </reaction>
</comment>
<evidence type="ECO:0000256" key="3">
    <source>
        <dbReference type="ARBA" id="ARBA00012759"/>
    </source>
</evidence>
<dbReference type="InterPro" id="IPR038765">
    <property type="entry name" value="Papain-like_cys_pep_sf"/>
</dbReference>
<dbReference type="Pfam" id="PF00443">
    <property type="entry name" value="UCH"/>
    <property type="match status" value="1"/>
</dbReference>
<dbReference type="EMBL" id="JAGHQM010000227">
    <property type="protein sequence ID" value="KAH0563266.1"/>
    <property type="molecule type" value="Genomic_DNA"/>
</dbReference>
<reference evidence="10" key="1">
    <citation type="submission" date="2021-03" db="EMBL/GenBank/DDBJ databases">
        <title>Comparative genomics and phylogenomic investigation of the class Geoglossomycetes provide insights into ecological specialization and systematics.</title>
        <authorList>
            <person name="Melie T."/>
            <person name="Pirro S."/>
            <person name="Miller A.N."/>
            <person name="Quandt A."/>
        </authorList>
    </citation>
    <scope>NUCLEOTIDE SEQUENCE</scope>
    <source>
        <strain evidence="10">CAQ_001_2017</strain>
    </source>
</reference>
<dbReference type="GO" id="GO:0006508">
    <property type="term" value="P:proteolysis"/>
    <property type="evidence" value="ECO:0007669"/>
    <property type="project" value="UniProtKB-KW"/>
</dbReference>
<dbReference type="GO" id="GO:0005634">
    <property type="term" value="C:nucleus"/>
    <property type="evidence" value="ECO:0007669"/>
    <property type="project" value="TreeGrafter"/>
</dbReference>
<keyword evidence="4" id="KW-0645">Protease</keyword>
<proteinExistence type="inferred from homology"/>
<comment type="similarity">
    <text evidence="2">Belongs to the peptidase C19 family.</text>
</comment>
<dbReference type="GO" id="GO:0005829">
    <property type="term" value="C:cytosol"/>
    <property type="evidence" value="ECO:0007669"/>
    <property type="project" value="TreeGrafter"/>
</dbReference>